<protein>
    <submittedName>
        <fullName evidence="2">Uncharacterized protein</fullName>
    </submittedName>
</protein>
<proteinExistence type="predicted"/>
<dbReference type="EMBL" id="CP023778">
    <property type="protein sequence ID" value="ATL67270.1"/>
    <property type="molecule type" value="Genomic_DNA"/>
</dbReference>
<evidence type="ECO:0000256" key="1">
    <source>
        <dbReference type="SAM" id="MobiDB-lite"/>
    </source>
</evidence>
<dbReference type="RefSeq" id="WP_098694416.1">
    <property type="nucleotide sequence ID" value="NZ_CP023778.1"/>
</dbReference>
<gene>
    <name evidence="2" type="ORF">CRH09_14775</name>
</gene>
<reference evidence="2 3" key="1">
    <citation type="submission" date="2017-10" db="EMBL/GenBank/DDBJ databases">
        <title>Comparative genomics between pathogenic Norcardia.</title>
        <authorList>
            <person name="Zeng L."/>
        </authorList>
    </citation>
    <scope>NUCLEOTIDE SEQUENCE [LARGE SCALE GENOMIC DNA]</scope>
    <source>
        <strain evidence="2 3">NC_YFY_NT001</strain>
    </source>
</reference>
<organism evidence="2 3">
    <name type="scientific">Nocardia terpenica</name>
    <dbReference type="NCBI Taxonomy" id="455432"/>
    <lineage>
        <taxon>Bacteria</taxon>
        <taxon>Bacillati</taxon>
        <taxon>Actinomycetota</taxon>
        <taxon>Actinomycetes</taxon>
        <taxon>Mycobacteriales</taxon>
        <taxon>Nocardiaceae</taxon>
        <taxon>Nocardia</taxon>
    </lineage>
</organism>
<sequence length="68" mass="7462">MPIDAGYGLKQDQSDSGAVESDGRPNGGRVVNVLRTVDRGGNRDARSLWQIRAGGEPVRYWLFRTVTS</sequence>
<dbReference type="GeneID" id="88363765"/>
<dbReference type="AlphaFoldDB" id="A0A291RJ00"/>
<evidence type="ECO:0000313" key="3">
    <source>
        <dbReference type="Proteomes" id="UP000221961"/>
    </source>
</evidence>
<name>A0A291RJ00_9NOCA</name>
<evidence type="ECO:0000313" key="2">
    <source>
        <dbReference type="EMBL" id="ATL67270.1"/>
    </source>
</evidence>
<dbReference type="KEGG" id="ntp:CRH09_14775"/>
<dbReference type="Proteomes" id="UP000221961">
    <property type="component" value="Chromosome"/>
</dbReference>
<accession>A0A291RJ00</accession>
<feature type="region of interest" description="Disordered" evidence="1">
    <location>
        <begin position="1"/>
        <end position="29"/>
    </location>
</feature>